<dbReference type="Pfam" id="PF16850">
    <property type="entry name" value="Inhibitor_I66"/>
    <property type="match status" value="1"/>
</dbReference>
<dbReference type="GO" id="GO:0004867">
    <property type="term" value="F:serine-type endopeptidase inhibitor activity"/>
    <property type="evidence" value="ECO:0007669"/>
    <property type="project" value="InterPro"/>
</dbReference>
<organism evidence="1 2">
    <name type="scientific">Coprinellus micaceus</name>
    <name type="common">Glistening ink-cap mushroom</name>
    <name type="synonym">Coprinus micaceus</name>
    <dbReference type="NCBI Taxonomy" id="71717"/>
    <lineage>
        <taxon>Eukaryota</taxon>
        <taxon>Fungi</taxon>
        <taxon>Dikarya</taxon>
        <taxon>Basidiomycota</taxon>
        <taxon>Agaricomycotina</taxon>
        <taxon>Agaricomycetes</taxon>
        <taxon>Agaricomycetidae</taxon>
        <taxon>Agaricales</taxon>
        <taxon>Agaricineae</taxon>
        <taxon>Psathyrellaceae</taxon>
        <taxon>Coprinellus</taxon>
    </lineage>
</organism>
<dbReference type="STRING" id="71717.A0A4Y7SK90"/>
<dbReference type="EMBL" id="QPFP01000096">
    <property type="protein sequence ID" value="TEB22181.1"/>
    <property type="molecule type" value="Genomic_DNA"/>
</dbReference>
<keyword evidence="2" id="KW-1185">Reference proteome</keyword>
<accession>A0A4Y7SK90</accession>
<gene>
    <name evidence="1" type="ORF">FA13DRAFT_1695407</name>
</gene>
<comment type="caution">
    <text evidence="1">The sequence shown here is derived from an EMBL/GenBank/DDBJ whole genome shotgun (WGS) entry which is preliminary data.</text>
</comment>
<proteinExistence type="predicted"/>
<reference evidence="1 2" key="1">
    <citation type="journal article" date="2019" name="Nat. Ecol. Evol.">
        <title>Megaphylogeny resolves global patterns of mushroom evolution.</title>
        <authorList>
            <person name="Varga T."/>
            <person name="Krizsan K."/>
            <person name="Foldi C."/>
            <person name="Dima B."/>
            <person name="Sanchez-Garcia M."/>
            <person name="Sanchez-Ramirez S."/>
            <person name="Szollosi G.J."/>
            <person name="Szarkandi J.G."/>
            <person name="Papp V."/>
            <person name="Albert L."/>
            <person name="Andreopoulos W."/>
            <person name="Angelini C."/>
            <person name="Antonin V."/>
            <person name="Barry K.W."/>
            <person name="Bougher N.L."/>
            <person name="Buchanan P."/>
            <person name="Buyck B."/>
            <person name="Bense V."/>
            <person name="Catcheside P."/>
            <person name="Chovatia M."/>
            <person name="Cooper J."/>
            <person name="Damon W."/>
            <person name="Desjardin D."/>
            <person name="Finy P."/>
            <person name="Geml J."/>
            <person name="Haridas S."/>
            <person name="Hughes K."/>
            <person name="Justo A."/>
            <person name="Karasinski D."/>
            <person name="Kautmanova I."/>
            <person name="Kiss B."/>
            <person name="Kocsube S."/>
            <person name="Kotiranta H."/>
            <person name="LaButti K.M."/>
            <person name="Lechner B.E."/>
            <person name="Liimatainen K."/>
            <person name="Lipzen A."/>
            <person name="Lukacs Z."/>
            <person name="Mihaltcheva S."/>
            <person name="Morgado L.N."/>
            <person name="Niskanen T."/>
            <person name="Noordeloos M.E."/>
            <person name="Ohm R.A."/>
            <person name="Ortiz-Santana B."/>
            <person name="Ovrebo C."/>
            <person name="Racz N."/>
            <person name="Riley R."/>
            <person name="Savchenko A."/>
            <person name="Shiryaev A."/>
            <person name="Soop K."/>
            <person name="Spirin V."/>
            <person name="Szebenyi C."/>
            <person name="Tomsovsky M."/>
            <person name="Tulloss R.E."/>
            <person name="Uehling J."/>
            <person name="Grigoriev I.V."/>
            <person name="Vagvolgyi C."/>
            <person name="Papp T."/>
            <person name="Martin F.M."/>
            <person name="Miettinen O."/>
            <person name="Hibbett D.S."/>
            <person name="Nagy L.G."/>
        </authorList>
    </citation>
    <scope>NUCLEOTIDE SEQUENCE [LARGE SCALE GENOMIC DNA]</scope>
    <source>
        <strain evidence="1 2">FP101781</strain>
    </source>
</reference>
<name>A0A4Y7SK90_COPMI</name>
<sequence>MIQTGHYRIRSKATNTPVGRHFVEDLSLMPKRVLVLPNDTPHGPQPWIIIKEDDDTYTLRAGGAPVANINGQLFANLLDQAIGQKAWKIEAQPQHGENTFTIVSAHEQHLGWVVPNEEPYTQLDVRPLISTKSLPPQFPSNQLFEIVPLLED</sequence>
<evidence type="ECO:0000313" key="1">
    <source>
        <dbReference type="EMBL" id="TEB22181.1"/>
    </source>
</evidence>
<dbReference type="Proteomes" id="UP000298030">
    <property type="component" value="Unassembled WGS sequence"/>
</dbReference>
<dbReference type="AlphaFoldDB" id="A0A4Y7SK90"/>
<evidence type="ECO:0000313" key="2">
    <source>
        <dbReference type="Proteomes" id="UP000298030"/>
    </source>
</evidence>
<protein>
    <submittedName>
        <fullName evidence="1">Proteinase inhibitor</fullName>
    </submittedName>
</protein>
<dbReference type="CDD" id="cd23428">
    <property type="entry name" value="beta-trefoil_Ricin_SPI"/>
    <property type="match status" value="1"/>
</dbReference>
<dbReference type="OrthoDB" id="3439489at2759"/>
<dbReference type="Gene3D" id="2.80.10.50">
    <property type="match status" value="1"/>
</dbReference>
<dbReference type="InterPro" id="IPR031755">
    <property type="entry name" value="Inhibitor_I66"/>
</dbReference>